<evidence type="ECO:0000256" key="2">
    <source>
        <dbReference type="ARBA" id="ARBA00023125"/>
    </source>
</evidence>
<keyword evidence="3" id="KW-0804">Transcription</keyword>
<dbReference type="RefSeq" id="WP_111597749.1">
    <property type="nucleotide sequence ID" value="NZ_QLLL01000004.1"/>
</dbReference>
<keyword evidence="2 5" id="KW-0238">DNA-binding</keyword>
<evidence type="ECO:0000313" key="5">
    <source>
        <dbReference type="EMBL" id="RAJ05130.1"/>
    </source>
</evidence>
<dbReference type="PANTHER" id="PTHR46796:SF13">
    <property type="entry name" value="HTH-TYPE TRANSCRIPTIONAL ACTIVATOR RHAS"/>
    <property type="match status" value="1"/>
</dbReference>
<evidence type="ECO:0000256" key="1">
    <source>
        <dbReference type="ARBA" id="ARBA00023015"/>
    </source>
</evidence>
<dbReference type="Gene3D" id="1.10.10.60">
    <property type="entry name" value="Homeodomain-like"/>
    <property type="match status" value="1"/>
</dbReference>
<proteinExistence type="predicted"/>
<keyword evidence="6" id="KW-1185">Reference proteome</keyword>
<dbReference type="PROSITE" id="PS01124">
    <property type="entry name" value="HTH_ARAC_FAMILY_2"/>
    <property type="match status" value="1"/>
</dbReference>
<dbReference type="InterPro" id="IPR009057">
    <property type="entry name" value="Homeodomain-like_sf"/>
</dbReference>
<dbReference type="GO" id="GO:0043565">
    <property type="term" value="F:sequence-specific DNA binding"/>
    <property type="evidence" value="ECO:0007669"/>
    <property type="project" value="InterPro"/>
</dbReference>
<dbReference type="SMART" id="SM00342">
    <property type="entry name" value="HTH_ARAC"/>
    <property type="match status" value="1"/>
</dbReference>
<evidence type="ECO:0000256" key="3">
    <source>
        <dbReference type="ARBA" id="ARBA00023163"/>
    </source>
</evidence>
<dbReference type="InterPro" id="IPR050204">
    <property type="entry name" value="AraC_XylS_family_regulators"/>
</dbReference>
<dbReference type="Pfam" id="PF12833">
    <property type="entry name" value="HTH_18"/>
    <property type="match status" value="1"/>
</dbReference>
<dbReference type="AlphaFoldDB" id="A0A327QLF6"/>
<dbReference type="SUPFAM" id="SSF46689">
    <property type="entry name" value="Homeodomain-like"/>
    <property type="match status" value="1"/>
</dbReference>
<sequence length="270" mass="31610">MELQEVKPYKAGIVYACYHSRSRDGEHFVPEHVFSYQVDGSLTLHDGIKDYPSSKGAFRFIRRNQLLKFVKQPPEHGDFKSLSIYLDQQTLQDFSLLYNIHASPSLQKQTVFNINKTPILENYMQSLLAYDGAGYLKDPAMVKLKIHEGILLLLQVNPAFKDILFDFSEPHKIDLEAFMNRNYHFNVNLERFAYLTGRSLATFKRDFEKVFSTSPRKWLQQKRLQQAYYLLTEKGKTSSDIYLDLGFEDLTHFSHAFKKEYGYSPKNIHR</sequence>
<gene>
    <name evidence="5" type="ORF">LX64_02284</name>
</gene>
<feature type="domain" description="HTH araC/xylS-type" evidence="4">
    <location>
        <begin position="173"/>
        <end position="270"/>
    </location>
</feature>
<evidence type="ECO:0000259" key="4">
    <source>
        <dbReference type="PROSITE" id="PS01124"/>
    </source>
</evidence>
<dbReference type="InterPro" id="IPR018060">
    <property type="entry name" value="HTH_AraC"/>
</dbReference>
<dbReference type="OrthoDB" id="4480133at2"/>
<reference evidence="5 6" key="1">
    <citation type="submission" date="2018-06" db="EMBL/GenBank/DDBJ databases">
        <title>Genomic Encyclopedia of Archaeal and Bacterial Type Strains, Phase II (KMG-II): from individual species to whole genera.</title>
        <authorList>
            <person name="Goeker M."/>
        </authorList>
    </citation>
    <scope>NUCLEOTIDE SEQUENCE [LARGE SCALE GENOMIC DNA]</scope>
    <source>
        <strain evidence="5 6">DSM 23857</strain>
    </source>
</reference>
<protein>
    <submittedName>
        <fullName evidence="5">AraC-like DNA-binding protein</fullName>
    </submittedName>
</protein>
<evidence type="ECO:0000313" key="6">
    <source>
        <dbReference type="Proteomes" id="UP000249547"/>
    </source>
</evidence>
<name>A0A327QLF6_9BACT</name>
<dbReference type="Proteomes" id="UP000249547">
    <property type="component" value="Unassembled WGS sequence"/>
</dbReference>
<keyword evidence="1" id="KW-0805">Transcription regulation</keyword>
<dbReference type="EMBL" id="QLLL01000004">
    <property type="protein sequence ID" value="RAJ05130.1"/>
    <property type="molecule type" value="Genomic_DNA"/>
</dbReference>
<accession>A0A327QLF6</accession>
<organism evidence="5 6">
    <name type="scientific">Chitinophaga skermanii</name>
    <dbReference type="NCBI Taxonomy" id="331697"/>
    <lineage>
        <taxon>Bacteria</taxon>
        <taxon>Pseudomonadati</taxon>
        <taxon>Bacteroidota</taxon>
        <taxon>Chitinophagia</taxon>
        <taxon>Chitinophagales</taxon>
        <taxon>Chitinophagaceae</taxon>
        <taxon>Chitinophaga</taxon>
    </lineage>
</organism>
<dbReference type="InterPro" id="IPR054015">
    <property type="entry name" value="ExsA-like_N"/>
</dbReference>
<comment type="caution">
    <text evidence="5">The sequence shown here is derived from an EMBL/GenBank/DDBJ whole genome shotgun (WGS) entry which is preliminary data.</text>
</comment>
<dbReference type="PANTHER" id="PTHR46796">
    <property type="entry name" value="HTH-TYPE TRANSCRIPTIONAL ACTIVATOR RHAS-RELATED"/>
    <property type="match status" value="1"/>
</dbReference>
<dbReference type="GO" id="GO:0003700">
    <property type="term" value="F:DNA-binding transcription factor activity"/>
    <property type="evidence" value="ECO:0007669"/>
    <property type="project" value="InterPro"/>
</dbReference>
<dbReference type="Pfam" id="PF22200">
    <property type="entry name" value="ExsA_N"/>
    <property type="match status" value="1"/>
</dbReference>